<name>A0ABU0HF94_9HYPH</name>
<protein>
    <submittedName>
        <fullName evidence="3">Nucleoside-diphosphate-sugar epimerase</fullName>
    </submittedName>
</protein>
<proteinExistence type="predicted"/>
<evidence type="ECO:0000313" key="3">
    <source>
        <dbReference type="EMBL" id="MDQ0440989.1"/>
    </source>
</evidence>
<keyword evidence="4" id="KW-1185">Reference proteome</keyword>
<dbReference type="RefSeq" id="WP_238251894.1">
    <property type="nucleotide sequence ID" value="NZ_BPQX01000054.1"/>
</dbReference>
<feature type="domain" description="NAD-dependent epimerase/dehydratase" evidence="2">
    <location>
        <begin position="99"/>
        <end position="211"/>
    </location>
</feature>
<accession>A0ABU0HF94</accession>
<evidence type="ECO:0000313" key="4">
    <source>
        <dbReference type="Proteomes" id="UP001236369"/>
    </source>
</evidence>
<gene>
    <name evidence="3" type="ORF">QO016_000466</name>
</gene>
<dbReference type="InterPro" id="IPR001509">
    <property type="entry name" value="Epimerase_deHydtase"/>
</dbReference>
<keyword evidence="1" id="KW-0520">NAD</keyword>
<dbReference type="CDD" id="cd05266">
    <property type="entry name" value="SDR_a4"/>
    <property type="match status" value="1"/>
</dbReference>
<dbReference type="Gene3D" id="3.40.50.720">
    <property type="entry name" value="NAD(P)-binding Rossmann-like Domain"/>
    <property type="match status" value="1"/>
</dbReference>
<dbReference type="EMBL" id="JAUSVV010000001">
    <property type="protein sequence ID" value="MDQ0440989.1"/>
    <property type="molecule type" value="Genomic_DNA"/>
</dbReference>
<reference evidence="3 4" key="1">
    <citation type="submission" date="2023-07" db="EMBL/GenBank/DDBJ databases">
        <title>Genomic Encyclopedia of Type Strains, Phase IV (KMG-IV): sequencing the most valuable type-strain genomes for metagenomic binning, comparative biology and taxonomic classification.</title>
        <authorList>
            <person name="Goeker M."/>
        </authorList>
    </citation>
    <scope>NUCLEOTIDE SEQUENCE [LARGE SCALE GENOMIC DNA]</scope>
    <source>
        <strain evidence="3 4">DSM 19562</strain>
    </source>
</reference>
<organism evidence="3 4">
    <name type="scientific">Methylobacterium persicinum</name>
    <dbReference type="NCBI Taxonomy" id="374426"/>
    <lineage>
        <taxon>Bacteria</taxon>
        <taxon>Pseudomonadati</taxon>
        <taxon>Pseudomonadota</taxon>
        <taxon>Alphaproteobacteria</taxon>
        <taxon>Hyphomicrobiales</taxon>
        <taxon>Methylobacteriaceae</taxon>
        <taxon>Methylobacterium</taxon>
    </lineage>
</organism>
<comment type="caution">
    <text evidence="3">The sequence shown here is derived from an EMBL/GenBank/DDBJ whole genome shotgun (WGS) entry which is preliminary data.</text>
</comment>
<dbReference type="SUPFAM" id="SSF51735">
    <property type="entry name" value="NAD(P)-binding Rossmann-fold domains"/>
    <property type="match status" value="1"/>
</dbReference>
<sequence>MNLFVFGLGFTGRRFAETARGRFGAVRATVTEAAGAEHIAAQTGFTMRAFGPNADDPHIADDLADSDALLVSVPPDAGGDPVLPHYGEAIVASRIGWIGYLSTIGVYGDQGGAWIDETTPPAARSERTRARLAAEASWLALGEKTGKAVQIFRLAGIYGPGRNPIVKVREGRSQRIVKAGQVFNRIHVDDIATTLLASLDRPRPGAIYNVADDEPTPPQVVIEHAARLAGLPPPPEVDFETADLSPMARSFYGENKRVRNALIRDELGVRLAYPTYREGLAALAGE</sequence>
<dbReference type="PANTHER" id="PTHR43574">
    <property type="entry name" value="EPIMERASE-RELATED"/>
    <property type="match status" value="1"/>
</dbReference>
<dbReference type="Pfam" id="PF01370">
    <property type="entry name" value="Epimerase"/>
    <property type="match status" value="1"/>
</dbReference>
<evidence type="ECO:0000259" key="2">
    <source>
        <dbReference type="Pfam" id="PF01370"/>
    </source>
</evidence>
<evidence type="ECO:0000256" key="1">
    <source>
        <dbReference type="ARBA" id="ARBA00023027"/>
    </source>
</evidence>
<dbReference type="Proteomes" id="UP001236369">
    <property type="component" value="Unassembled WGS sequence"/>
</dbReference>
<dbReference type="InterPro" id="IPR036291">
    <property type="entry name" value="NAD(P)-bd_dom_sf"/>
</dbReference>